<proteinExistence type="predicted"/>
<gene>
    <name evidence="1" type="ORF">ACFOVU_07830</name>
</gene>
<reference evidence="2" key="1">
    <citation type="journal article" date="2019" name="Int. J. Syst. Evol. Microbiol.">
        <title>The Global Catalogue of Microorganisms (GCM) 10K type strain sequencing project: providing services to taxonomists for standard genome sequencing and annotation.</title>
        <authorList>
            <consortium name="The Broad Institute Genomics Platform"/>
            <consortium name="The Broad Institute Genome Sequencing Center for Infectious Disease"/>
            <person name="Wu L."/>
            <person name="Ma J."/>
        </authorList>
    </citation>
    <scope>NUCLEOTIDE SEQUENCE [LARGE SCALE GENOMIC DNA]</scope>
    <source>
        <strain evidence="2">TBRC 1826</strain>
    </source>
</reference>
<name>A0ABV8FKC8_9ACTN</name>
<dbReference type="EMBL" id="JBHSBH010000005">
    <property type="protein sequence ID" value="MFC3995819.1"/>
    <property type="molecule type" value="Genomic_DNA"/>
</dbReference>
<protein>
    <submittedName>
        <fullName evidence="1">Uncharacterized protein</fullName>
    </submittedName>
</protein>
<dbReference type="Proteomes" id="UP001595847">
    <property type="component" value="Unassembled WGS sequence"/>
</dbReference>
<dbReference type="RefSeq" id="WP_378531325.1">
    <property type="nucleotide sequence ID" value="NZ_JBHSBH010000005.1"/>
</dbReference>
<keyword evidence="2" id="KW-1185">Reference proteome</keyword>
<sequence>MAESTEITFGYLREFRKTNVLPMLEDLQKQKTTLEAYIDDGESETTIYGIRAGNPAIFPAAGKFAKSVNGSVAKMRDEINILIDHFEGLDTRLEEAEIRFKDTEDDSVLTAYELAVLIDPDNASAAGSGSGSEE</sequence>
<evidence type="ECO:0000313" key="2">
    <source>
        <dbReference type="Proteomes" id="UP001595847"/>
    </source>
</evidence>
<organism evidence="1 2">
    <name type="scientific">Nocardiopsis sediminis</name>
    <dbReference type="NCBI Taxonomy" id="1778267"/>
    <lineage>
        <taxon>Bacteria</taxon>
        <taxon>Bacillati</taxon>
        <taxon>Actinomycetota</taxon>
        <taxon>Actinomycetes</taxon>
        <taxon>Streptosporangiales</taxon>
        <taxon>Nocardiopsidaceae</taxon>
        <taxon>Nocardiopsis</taxon>
    </lineage>
</organism>
<comment type="caution">
    <text evidence="1">The sequence shown here is derived from an EMBL/GenBank/DDBJ whole genome shotgun (WGS) entry which is preliminary data.</text>
</comment>
<evidence type="ECO:0000313" key="1">
    <source>
        <dbReference type="EMBL" id="MFC3995819.1"/>
    </source>
</evidence>
<accession>A0ABV8FKC8</accession>